<evidence type="ECO:0000313" key="7">
    <source>
        <dbReference type="Proteomes" id="UP000189810"/>
    </source>
</evidence>
<dbReference type="InterPro" id="IPR000397">
    <property type="entry name" value="Heat_shock_Hsp33"/>
</dbReference>
<organism evidence="6 7">
    <name type="scientific">Thermocrinis minervae</name>
    <dbReference type="NCBI Taxonomy" id="381751"/>
    <lineage>
        <taxon>Bacteria</taxon>
        <taxon>Pseudomonadati</taxon>
        <taxon>Aquificota</taxon>
        <taxon>Aquificia</taxon>
        <taxon>Aquificales</taxon>
        <taxon>Aquificaceae</taxon>
        <taxon>Thermocrinis</taxon>
    </lineage>
</organism>
<dbReference type="GO" id="GO:0042026">
    <property type="term" value="P:protein refolding"/>
    <property type="evidence" value="ECO:0007669"/>
    <property type="project" value="TreeGrafter"/>
</dbReference>
<reference evidence="6 7" key="1">
    <citation type="submission" date="2016-11" db="EMBL/GenBank/DDBJ databases">
        <authorList>
            <person name="Jaros S."/>
            <person name="Januszkiewicz K."/>
            <person name="Wedrychowicz H."/>
        </authorList>
    </citation>
    <scope>NUCLEOTIDE SEQUENCE [LARGE SCALE GENOMIC DNA]</scope>
    <source>
        <strain evidence="6 7">DSM 19557</strain>
    </source>
</reference>
<keyword evidence="5" id="KW-0676">Redox-active center</keyword>
<sequence length="283" mass="31839">MLFKELDTQTQAEIKEYFQNKDYMVIAVPRYEPIRVYTLRATNTVKTAQNIHNLDKDKAKVLGEALICALMLTSLLKHATDQKVLFKVEHADGVVVAEADAKGRVRGFIEGDIPRYPDGTLMVVKELRLGVPYTSIVPLVSTNLKEALNYYFYQSEQLETYTDMAVLFDEGGRVSFAGGYMVQVMGGATQEAKELISSRAAFLPPMEELVNKRPEDISVELLKGMEPRILGLKEIEYYCPCNEDIAKASLLLLSEEELSEILKEGPAEVVCKFCGKVYRFSQI</sequence>
<dbReference type="Gene3D" id="3.55.30.10">
    <property type="entry name" value="Hsp33 domain"/>
    <property type="match status" value="1"/>
</dbReference>
<dbReference type="STRING" id="381751.SAMN05444391_0590"/>
<evidence type="ECO:0000256" key="5">
    <source>
        <dbReference type="ARBA" id="ARBA00023284"/>
    </source>
</evidence>
<keyword evidence="4" id="KW-0143">Chaperone</keyword>
<evidence type="ECO:0000313" key="6">
    <source>
        <dbReference type="EMBL" id="SHK30118.1"/>
    </source>
</evidence>
<dbReference type="AlphaFoldDB" id="A0A1M6RCN6"/>
<evidence type="ECO:0000256" key="2">
    <source>
        <dbReference type="ARBA" id="ARBA00022833"/>
    </source>
</evidence>
<dbReference type="Gene3D" id="3.90.1280.10">
    <property type="entry name" value="HSP33 redox switch-like"/>
    <property type="match status" value="1"/>
</dbReference>
<gene>
    <name evidence="6" type="ORF">SAMN05444391_0590</name>
</gene>
<name>A0A1M6RCN6_9AQUI</name>
<evidence type="ECO:0000256" key="4">
    <source>
        <dbReference type="ARBA" id="ARBA00023186"/>
    </source>
</evidence>
<dbReference type="PANTHER" id="PTHR30111">
    <property type="entry name" value="33 KDA CHAPERONIN"/>
    <property type="match status" value="1"/>
</dbReference>
<dbReference type="GO" id="GO:0044183">
    <property type="term" value="F:protein folding chaperone"/>
    <property type="evidence" value="ECO:0007669"/>
    <property type="project" value="TreeGrafter"/>
</dbReference>
<dbReference type="InterPro" id="IPR016153">
    <property type="entry name" value="Heat_shock_Hsp33_N"/>
</dbReference>
<keyword evidence="7" id="KW-1185">Reference proteome</keyword>
<dbReference type="Proteomes" id="UP000189810">
    <property type="component" value="Chromosome I"/>
</dbReference>
<dbReference type="InterPro" id="IPR016154">
    <property type="entry name" value="Heat_shock_Hsp33_C"/>
</dbReference>
<dbReference type="PIRSF" id="PIRSF005261">
    <property type="entry name" value="Heat_shock_Hsp33"/>
    <property type="match status" value="1"/>
</dbReference>
<dbReference type="Pfam" id="PF01430">
    <property type="entry name" value="HSP33"/>
    <property type="match status" value="1"/>
</dbReference>
<evidence type="ECO:0000256" key="1">
    <source>
        <dbReference type="ARBA" id="ARBA00022490"/>
    </source>
</evidence>
<dbReference type="RefSeq" id="WP_079653751.1">
    <property type="nucleotide sequence ID" value="NZ_LT670846.1"/>
</dbReference>
<dbReference type="GO" id="GO:0051082">
    <property type="term" value="F:unfolded protein binding"/>
    <property type="evidence" value="ECO:0007669"/>
    <property type="project" value="InterPro"/>
</dbReference>
<protein>
    <submittedName>
        <fullName evidence="6">Molecular chaperone Hsp33</fullName>
    </submittedName>
</protein>
<dbReference type="SUPFAM" id="SSF118352">
    <property type="entry name" value="HSP33 redox switch-like"/>
    <property type="match status" value="1"/>
</dbReference>
<dbReference type="EMBL" id="LT670846">
    <property type="protein sequence ID" value="SHK30118.1"/>
    <property type="molecule type" value="Genomic_DNA"/>
</dbReference>
<accession>A0A1M6RCN6</accession>
<keyword evidence="1" id="KW-0963">Cytoplasm</keyword>
<dbReference type="CDD" id="cd00498">
    <property type="entry name" value="Hsp33"/>
    <property type="match status" value="1"/>
</dbReference>
<dbReference type="GO" id="GO:0005737">
    <property type="term" value="C:cytoplasm"/>
    <property type="evidence" value="ECO:0007669"/>
    <property type="project" value="InterPro"/>
</dbReference>
<dbReference type="SUPFAM" id="SSF64397">
    <property type="entry name" value="Hsp33 domain"/>
    <property type="match status" value="1"/>
</dbReference>
<proteinExistence type="predicted"/>
<keyword evidence="2" id="KW-0862">Zinc</keyword>
<keyword evidence="3" id="KW-1015">Disulfide bond</keyword>
<dbReference type="PANTHER" id="PTHR30111:SF1">
    <property type="entry name" value="33 KDA CHAPERONIN"/>
    <property type="match status" value="1"/>
</dbReference>
<dbReference type="OrthoDB" id="9776534at2"/>
<evidence type="ECO:0000256" key="3">
    <source>
        <dbReference type="ARBA" id="ARBA00023157"/>
    </source>
</evidence>